<comment type="caution">
    <text evidence="1">The sequence shown here is derived from an EMBL/GenBank/DDBJ whole genome shotgun (WGS) entry which is preliminary data.</text>
</comment>
<keyword evidence="2" id="KW-1185">Reference proteome</keyword>
<reference evidence="1 2" key="1">
    <citation type="journal article" date="2019" name="Commun. Biol.">
        <title>The bagworm genome reveals a unique fibroin gene that provides high tensile strength.</title>
        <authorList>
            <person name="Kono N."/>
            <person name="Nakamura H."/>
            <person name="Ohtoshi R."/>
            <person name="Tomita M."/>
            <person name="Numata K."/>
            <person name="Arakawa K."/>
        </authorList>
    </citation>
    <scope>NUCLEOTIDE SEQUENCE [LARGE SCALE GENOMIC DNA]</scope>
</reference>
<proteinExistence type="predicted"/>
<name>A0A4C1ZY81_EUMVA</name>
<protein>
    <submittedName>
        <fullName evidence="1">Uncharacterized protein</fullName>
    </submittedName>
</protein>
<sequence length="90" mass="9839">MHPSAGSKIDFWLHIQGPKPDPARQSSKTAHLKTTSRIAGGYGGVCHIGVRSVMIPLTSPRGRVIKQRDRFLLGSISQQWSVPRDDPGPL</sequence>
<dbReference type="Proteomes" id="UP000299102">
    <property type="component" value="Unassembled WGS sequence"/>
</dbReference>
<dbReference type="AlphaFoldDB" id="A0A4C1ZY81"/>
<organism evidence="1 2">
    <name type="scientific">Eumeta variegata</name>
    <name type="common">Bagworm moth</name>
    <name type="synonym">Eumeta japonica</name>
    <dbReference type="NCBI Taxonomy" id="151549"/>
    <lineage>
        <taxon>Eukaryota</taxon>
        <taxon>Metazoa</taxon>
        <taxon>Ecdysozoa</taxon>
        <taxon>Arthropoda</taxon>
        <taxon>Hexapoda</taxon>
        <taxon>Insecta</taxon>
        <taxon>Pterygota</taxon>
        <taxon>Neoptera</taxon>
        <taxon>Endopterygota</taxon>
        <taxon>Lepidoptera</taxon>
        <taxon>Glossata</taxon>
        <taxon>Ditrysia</taxon>
        <taxon>Tineoidea</taxon>
        <taxon>Psychidae</taxon>
        <taxon>Oiketicinae</taxon>
        <taxon>Eumeta</taxon>
    </lineage>
</organism>
<accession>A0A4C1ZY81</accession>
<dbReference type="EMBL" id="BGZK01002229">
    <property type="protein sequence ID" value="GBP91994.1"/>
    <property type="molecule type" value="Genomic_DNA"/>
</dbReference>
<evidence type="ECO:0000313" key="1">
    <source>
        <dbReference type="EMBL" id="GBP91994.1"/>
    </source>
</evidence>
<gene>
    <name evidence="1" type="ORF">EVAR_64153_1</name>
</gene>
<evidence type="ECO:0000313" key="2">
    <source>
        <dbReference type="Proteomes" id="UP000299102"/>
    </source>
</evidence>